<gene>
    <name evidence="6" type="ORF">C8A04DRAFT_13991</name>
</gene>
<evidence type="ECO:0000256" key="2">
    <source>
        <dbReference type="ARBA" id="ARBA00023315"/>
    </source>
</evidence>
<evidence type="ECO:0000256" key="4">
    <source>
        <dbReference type="SAM" id="MobiDB-lite"/>
    </source>
</evidence>
<dbReference type="Gene3D" id="3.40.630.30">
    <property type="match status" value="1"/>
</dbReference>
<evidence type="ECO:0000259" key="5">
    <source>
        <dbReference type="PROSITE" id="PS51186"/>
    </source>
</evidence>
<keyword evidence="7" id="KW-1185">Reference proteome</keyword>
<organism evidence="6 7">
    <name type="scientific">Dichotomopilus funicola</name>
    <dbReference type="NCBI Taxonomy" id="1934379"/>
    <lineage>
        <taxon>Eukaryota</taxon>
        <taxon>Fungi</taxon>
        <taxon>Dikarya</taxon>
        <taxon>Ascomycota</taxon>
        <taxon>Pezizomycotina</taxon>
        <taxon>Sordariomycetes</taxon>
        <taxon>Sordariomycetidae</taxon>
        <taxon>Sordariales</taxon>
        <taxon>Chaetomiaceae</taxon>
        <taxon>Dichotomopilus</taxon>
    </lineage>
</organism>
<dbReference type="InterPro" id="IPR000182">
    <property type="entry name" value="GNAT_dom"/>
</dbReference>
<evidence type="ECO:0000313" key="7">
    <source>
        <dbReference type="Proteomes" id="UP001302676"/>
    </source>
</evidence>
<comment type="caution">
    <text evidence="6">The sequence shown here is derived from an EMBL/GenBank/DDBJ whole genome shotgun (WGS) entry which is preliminary data.</text>
</comment>
<feature type="region of interest" description="Disordered" evidence="4">
    <location>
        <begin position="10"/>
        <end position="55"/>
    </location>
</feature>
<keyword evidence="1" id="KW-0808">Transferase</keyword>
<dbReference type="Pfam" id="PF13302">
    <property type="entry name" value="Acetyltransf_3"/>
    <property type="match status" value="1"/>
</dbReference>
<dbReference type="PANTHER" id="PTHR43792">
    <property type="entry name" value="GNAT FAMILY, PUTATIVE (AFU_ORTHOLOGUE AFUA_3G00765)-RELATED-RELATED"/>
    <property type="match status" value="1"/>
</dbReference>
<feature type="domain" description="N-acetyltransferase" evidence="5">
    <location>
        <begin position="72"/>
        <end position="248"/>
    </location>
</feature>
<name>A0AAN6UZE9_9PEZI</name>
<dbReference type="SUPFAM" id="SSF55729">
    <property type="entry name" value="Acyl-CoA N-acyltransferases (Nat)"/>
    <property type="match status" value="1"/>
</dbReference>
<dbReference type="PANTHER" id="PTHR43792:SF8">
    <property type="entry name" value="[RIBOSOMAL PROTEIN US5]-ALANINE N-ACETYLTRANSFERASE"/>
    <property type="match status" value="1"/>
</dbReference>
<dbReference type="GeneID" id="87814536"/>
<sequence>MSTVETVFNPLASAPDSVPGSVPGPIQDASSGPSGAAAAAAAAKTPAAPAPEEATAAPTYPPAVITLSRSGYIIRPMVPADAASMQVACDSPAMAQYMSYRFSSPYTLEAAHHWIGFASAFRVPGPAGETIATAGDVAPIMVISDPKTNAVVGGIGVKTKEDVEQFSFEVGYWTAEPIWGKGVMTEACKAYCKWVFETYPKVIRLSAEVFGGNDASIRVLEKSGFVREGLKRNGGVKHGRVFDVHLFGLLREECTW</sequence>
<dbReference type="PROSITE" id="PS51186">
    <property type="entry name" value="GNAT"/>
    <property type="match status" value="1"/>
</dbReference>
<evidence type="ECO:0000256" key="1">
    <source>
        <dbReference type="ARBA" id="ARBA00022679"/>
    </source>
</evidence>
<dbReference type="EMBL" id="MU853609">
    <property type="protein sequence ID" value="KAK4141566.1"/>
    <property type="molecule type" value="Genomic_DNA"/>
</dbReference>
<dbReference type="GO" id="GO:0016747">
    <property type="term" value="F:acyltransferase activity, transferring groups other than amino-acyl groups"/>
    <property type="evidence" value="ECO:0007669"/>
    <property type="project" value="InterPro"/>
</dbReference>
<feature type="compositionally biased region" description="Low complexity" evidence="4">
    <location>
        <begin position="29"/>
        <end position="55"/>
    </location>
</feature>
<keyword evidence="2" id="KW-0012">Acyltransferase</keyword>
<dbReference type="RefSeq" id="XP_062634937.1">
    <property type="nucleotide sequence ID" value="XM_062777923.1"/>
</dbReference>
<dbReference type="InterPro" id="IPR016181">
    <property type="entry name" value="Acyl_CoA_acyltransferase"/>
</dbReference>
<evidence type="ECO:0000256" key="3">
    <source>
        <dbReference type="ARBA" id="ARBA00038502"/>
    </source>
</evidence>
<dbReference type="InterPro" id="IPR051531">
    <property type="entry name" value="N-acetyltransferase"/>
</dbReference>
<dbReference type="AlphaFoldDB" id="A0AAN6UZE9"/>
<comment type="similarity">
    <text evidence="3">Belongs to the acetyltransferase family. RimJ subfamily.</text>
</comment>
<dbReference type="Proteomes" id="UP001302676">
    <property type="component" value="Unassembled WGS sequence"/>
</dbReference>
<protein>
    <submittedName>
        <fullName evidence="6">Acyl-CoA N-acyltransferase</fullName>
    </submittedName>
</protein>
<proteinExistence type="inferred from homology"/>
<evidence type="ECO:0000313" key="6">
    <source>
        <dbReference type="EMBL" id="KAK4141566.1"/>
    </source>
</evidence>
<reference evidence="6" key="1">
    <citation type="journal article" date="2023" name="Mol. Phylogenet. Evol.">
        <title>Genome-scale phylogeny and comparative genomics of the fungal order Sordariales.</title>
        <authorList>
            <person name="Hensen N."/>
            <person name="Bonometti L."/>
            <person name="Westerberg I."/>
            <person name="Brannstrom I.O."/>
            <person name="Guillou S."/>
            <person name="Cros-Aarteil S."/>
            <person name="Calhoun S."/>
            <person name="Haridas S."/>
            <person name="Kuo A."/>
            <person name="Mondo S."/>
            <person name="Pangilinan J."/>
            <person name="Riley R."/>
            <person name="LaButti K."/>
            <person name="Andreopoulos B."/>
            <person name="Lipzen A."/>
            <person name="Chen C."/>
            <person name="Yan M."/>
            <person name="Daum C."/>
            <person name="Ng V."/>
            <person name="Clum A."/>
            <person name="Steindorff A."/>
            <person name="Ohm R.A."/>
            <person name="Martin F."/>
            <person name="Silar P."/>
            <person name="Natvig D.O."/>
            <person name="Lalanne C."/>
            <person name="Gautier V."/>
            <person name="Ament-Velasquez S.L."/>
            <person name="Kruys A."/>
            <person name="Hutchinson M.I."/>
            <person name="Powell A.J."/>
            <person name="Barry K."/>
            <person name="Miller A.N."/>
            <person name="Grigoriev I.V."/>
            <person name="Debuchy R."/>
            <person name="Gladieux P."/>
            <person name="Hiltunen Thoren M."/>
            <person name="Johannesson H."/>
        </authorList>
    </citation>
    <scope>NUCLEOTIDE SEQUENCE</scope>
    <source>
        <strain evidence="6">CBS 141.50</strain>
    </source>
</reference>
<accession>A0AAN6UZE9</accession>
<reference evidence="6" key="2">
    <citation type="submission" date="2023-05" db="EMBL/GenBank/DDBJ databases">
        <authorList>
            <consortium name="Lawrence Berkeley National Laboratory"/>
            <person name="Steindorff A."/>
            <person name="Hensen N."/>
            <person name="Bonometti L."/>
            <person name="Westerberg I."/>
            <person name="Brannstrom I.O."/>
            <person name="Guillou S."/>
            <person name="Cros-Aarteil S."/>
            <person name="Calhoun S."/>
            <person name="Haridas S."/>
            <person name="Kuo A."/>
            <person name="Mondo S."/>
            <person name="Pangilinan J."/>
            <person name="Riley R."/>
            <person name="Labutti K."/>
            <person name="Andreopoulos B."/>
            <person name="Lipzen A."/>
            <person name="Chen C."/>
            <person name="Yanf M."/>
            <person name="Daum C."/>
            <person name="Ng V."/>
            <person name="Clum A."/>
            <person name="Ohm R."/>
            <person name="Martin F."/>
            <person name="Silar P."/>
            <person name="Natvig D."/>
            <person name="Lalanne C."/>
            <person name="Gautier V."/>
            <person name="Ament-Velasquez S.L."/>
            <person name="Kruys A."/>
            <person name="Hutchinson M.I."/>
            <person name="Powell A.J."/>
            <person name="Barry K."/>
            <person name="Miller A.N."/>
            <person name="Grigoriev I.V."/>
            <person name="Debuchy R."/>
            <person name="Gladieux P."/>
            <person name="Thoren M.H."/>
            <person name="Johannesson H."/>
        </authorList>
    </citation>
    <scope>NUCLEOTIDE SEQUENCE</scope>
    <source>
        <strain evidence="6">CBS 141.50</strain>
    </source>
</reference>